<feature type="region of interest" description="Disordered" evidence="1">
    <location>
        <begin position="268"/>
        <end position="319"/>
    </location>
</feature>
<dbReference type="InterPro" id="IPR036259">
    <property type="entry name" value="MFS_trans_sf"/>
</dbReference>
<keyword evidence="2" id="KW-1133">Transmembrane helix</keyword>
<keyword evidence="2" id="KW-0812">Transmembrane</keyword>
<dbReference type="SUPFAM" id="SSF103473">
    <property type="entry name" value="MFS general substrate transporter"/>
    <property type="match status" value="1"/>
</dbReference>
<keyword evidence="2" id="KW-0472">Membrane</keyword>
<evidence type="ECO:0000256" key="1">
    <source>
        <dbReference type="SAM" id="MobiDB-lite"/>
    </source>
</evidence>
<proteinExistence type="predicted"/>
<dbReference type="Proteomes" id="UP000007127">
    <property type="component" value="Chromosome"/>
</dbReference>
<feature type="transmembrane region" description="Helical" evidence="2">
    <location>
        <begin position="216"/>
        <end position="239"/>
    </location>
</feature>
<feature type="transmembrane region" description="Helical" evidence="2">
    <location>
        <begin position="154"/>
        <end position="174"/>
    </location>
</feature>
<gene>
    <name evidence="3" type="ORF">TH3_19610</name>
</gene>
<accession>A0AB72UII6</accession>
<sequence length="319" mass="35689">MVAGVSNIISKSKRNFDQDMIPAIYGSMSLWAYQDAKGLIWLMVVQLRSGKRENRSLPAMEDKPVFKPQGIGIETAEPTRQLHDDMKLANRHKKIRKAERVARSNGSGWRRFFSVSSWLRFLITFGIFGFFLHGLFVVFGVYDRNQRLPAADHFVLLIKLVVFIALMYLFYAMLMHYGPIRHKVRGIFFLALAPVAAVCIFMIYGGGQLFGSFLPVLQFLTLTIGVGGFLLYVLGYTWVAGRNVRREAERYDRIGQVRNQVSQETALGGLPPGVTGDRRKVHKAGSLRLRKDDDGSSSGSGMGGGNSSAVHSKVRLPEI</sequence>
<dbReference type="EMBL" id="CP004388">
    <property type="protein sequence ID" value="AJD54024.1"/>
    <property type="molecule type" value="Genomic_DNA"/>
</dbReference>
<name>A0AB72UII6_9PROT</name>
<evidence type="ECO:0000256" key="2">
    <source>
        <dbReference type="SAM" id="Phobius"/>
    </source>
</evidence>
<protein>
    <submittedName>
        <fullName evidence="3">Uncharacterized protein</fullName>
    </submittedName>
</protein>
<evidence type="ECO:0000313" key="4">
    <source>
        <dbReference type="Proteomes" id="UP000007127"/>
    </source>
</evidence>
<organism evidence="3 4">
    <name type="scientific">Thalassospira xiamenensis M-5 = DSM 17429</name>
    <dbReference type="NCBI Taxonomy" id="1123366"/>
    <lineage>
        <taxon>Bacteria</taxon>
        <taxon>Pseudomonadati</taxon>
        <taxon>Pseudomonadota</taxon>
        <taxon>Alphaproteobacteria</taxon>
        <taxon>Rhodospirillales</taxon>
        <taxon>Thalassospiraceae</taxon>
        <taxon>Thalassospira</taxon>
    </lineage>
</organism>
<feature type="transmembrane region" description="Helical" evidence="2">
    <location>
        <begin position="118"/>
        <end position="142"/>
    </location>
</feature>
<dbReference type="KEGG" id="txi:TH3_19610"/>
<evidence type="ECO:0000313" key="3">
    <source>
        <dbReference type="EMBL" id="AJD54024.1"/>
    </source>
</evidence>
<reference evidence="3 4" key="1">
    <citation type="journal article" date="2012" name="J. Bacteriol.">
        <title>Genome sequence of Thalassospira xiamenensis type strain M-5.</title>
        <authorList>
            <person name="Lai Q."/>
            <person name="Shao Z."/>
        </authorList>
    </citation>
    <scope>NUCLEOTIDE SEQUENCE [LARGE SCALE GENOMIC DNA]</scope>
    <source>
        <strain evidence="3 4">M-5</strain>
    </source>
</reference>
<dbReference type="AlphaFoldDB" id="A0AB72UII6"/>
<dbReference type="Gene3D" id="1.20.1250.20">
    <property type="entry name" value="MFS general substrate transporter like domains"/>
    <property type="match status" value="1"/>
</dbReference>
<feature type="transmembrane region" description="Helical" evidence="2">
    <location>
        <begin position="186"/>
        <end position="204"/>
    </location>
</feature>